<accession>J7F9E2</accession>
<proteinExistence type="predicted"/>
<dbReference type="KEGG" id="vg:14011992"/>
<keyword evidence="2" id="KW-1185">Reference proteome</keyword>
<dbReference type="Proteomes" id="UP000003754">
    <property type="component" value="Segment"/>
</dbReference>
<protein>
    <submittedName>
        <fullName evidence="1">Uncharacterized protein</fullName>
    </submittedName>
</protein>
<reference evidence="1 2" key="1">
    <citation type="submission" date="2011-12" db="EMBL/GenBank/DDBJ databases">
        <title>The genome sequence of the flagella-specific Agrobacterium bacteriophage 7-7-1.</title>
        <authorList>
            <person name="Schmitt R."/>
            <person name="Van den Bossche A."/>
            <person name="Lavigne R."/>
            <person name="Kropinski A.M."/>
        </authorList>
    </citation>
    <scope>NUCLEOTIDE SEQUENCE [LARGE SCALE GENOMIC DNA]</scope>
</reference>
<dbReference type="OrthoDB" id="15133at10239"/>
<dbReference type="GeneID" id="14011992"/>
<dbReference type="RefSeq" id="YP_007006495.1">
    <property type="nucleotide sequence ID" value="NC_019519.1"/>
</dbReference>
<evidence type="ECO:0000313" key="2">
    <source>
        <dbReference type="Proteomes" id="UP000003754"/>
    </source>
</evidence>
<evidence type="ECO:0000313" key="1">
    <source>
        <dbReference type="EMBL" id="AFH19737.1"/>
    </source>
</evidence>
<sequence>MADGYQAAFRDGTFAYRAGDYENPFDDEPQSTAWLNGWRFEMDVQNEFIVFVFGSNLAGRHGKGAALSAARFHGAIRGQGVGFMGSCYAIPTKGYNLEVLPLDVIEKHVHRFLVFATMNRLITFRLTPIGCGLAGYTPNQIAPMFKGAPSNIIMPAEFKT</sequence>
<dbReference type="EMBL" id="JQ312117">
    <property type="protein sequence ID" value="AFH19737.1"/>
    <property type="molecule type" value="Genomic_DNA"/>
</dbReference>
<name>J7F9E2_9CAUD</name>
<organism evidence="1 2">
    <name type="scientific">Agrobacterium phage 7-7-1</name>
    <dbReference type="NCBI Taxonomy" id="1161931"/>
    <lineage>
        <taxon>Viruses</taxon>
        <taxon>Duplodnaviria</taxon>
        <taxon>Heunggongvirae</taxon>
        <taxon>Uroviricota</taxon>
        <taxon>Caudoviricetes</taxon>
        <taxon>Schmittlotzvirus</taxon>
        <taxon>Schmittlotzvirus sv771</taxon>
    </lineage>
</organism>
<gene>
    <name evidence="1" type="ORF">7-7-1_00039</name>
</gene>